<dbReference type="EC" id="3.5.1.4" evidence="3"/>
<accession>A0A1F8A572</accession>
<dbReference type="AlphaFoldDB" id="A0A1F8A572"/>
<comment type="caution">
    <text evidence="8">The sequence shown here is derived from an EMBL/GenBank/DDBJ whole genome shotgun (WGS) entry which is preliminary data.</text>
</comment>
<evidence type="ECO:0000313" key="9">
    <source>
        <dbReference type="Proteomes" id="UP000179179"/>
    </source>
</evidence>
<feature type="binding site" evidence="6">
    <location>
        <begin position="235"/>
        <end position="238"/>
    </location>
    <ligand>
        <name>substrate</name>
    </ligand>
</feature>
<dbReference type="RefSeq" id="XP_022390165.1">
    <property type="nucleotide sequence ID" value="XM_022531744.1"/>
</dbReference>
<name>A0A1F8A572_9EURO</name>
<dbReference type="GeneID" id="34448005"/>
<feature type="domain" description="Amidase" evidence="7">
    <location>
        <begin position="82"/>
        <end position="527"/>
    </location>
</feature>
<dbReference type="SUPFAM" id="SSF75304">
    <property type="entry name" value="Amidase signature (AS) enzymes"/>
    <property type="match status" value="1"/>
</dbReference>
<protein>
    <recommendedName>
        <fullName evidence="3">amidase</fullName>
        <ecNumber evidence="3">3.5.1.4</ecNumber>
    </recommendedName>
</protein>
<comment type="catalytic activity">
    <reaction evidence="1">
        <text>a monocarboxylic acid amide + H2O = a monocarboxylate + NH4(+)</text>
        <dbReference type="Rhea" id="RHEA:12020"/>
        <dbReference type="ChEBI" id="CHEBI:15377"/>
        <dbReference type="ChEBI" id="CHEBI:28938"/>
        <dbReference type="ChEBI" id="CHEBI:35757"/>
        <dbReference type="ChEBI" id="CHEBI:83628"/>
        <dbReference type="EC" id="3.5.1.4"/>
    </reaction>
</comment>
<dbReference type="OrthoDB" id="6428749at2759"/>
<dbReference type="Gene3D" id="3.90.1300.10">
    <property type="entry name" value="Amidase signature (AS) domain"/>
    <property type="match status" value="1"/>
</dbReference>
<organism evidence="8 9">
    <name type="scientific">Aspergillus bombycis</name>
    <dbReference type="NCBI Taxonomy" id="109264"/>
    <lineage>
        <taxon>Eukaryota</taxon>
        <taxon>Fungi</taxon>
        <taxon>Dikarya</taxon>
        <taxon>Ascomycota</taxon>
        <taxon>Pezizomycotina</taxon>
        <taxon>Eurotiomycetes</taxon>
        <taxon>Eurotiomycetidae</taxon>
        <taxon>Eurotiales</taxon>
        <taxon>Aspergillaceae</taxon>
        <taxon>Aspergillus</taxon>
    </lineage>
</organism>
<keyword evidence="4" id="KW-0378">Hydrolase</keyword>
<dbReference type="Pfam" id="PF01425">
    <property type="entry name" value="Amidase"/>
    <property type="match status" value="1"/>
</dbReference>
<evidence type="ECO:0000256" key="2">
    <source>
        <dbReference type="ARBA" id="ARBA00009199"/>
    </source>
</evidence>
<dbReference type="EMBL" id="LYCR01000031">
    <property type="protein sequence ID" value="OGM46448.1"/>
    <property type="molecule type" value="Genomic_DNA"/>
</dbReference>
<keyword evidence="9" id="KW-1185">Reference proteome</keyword>
<dbReference type="GO" id="GO:0004040">
    <property type="term" value="F:amidase activity"/>
    <property type="evidence" value="ECO:0007669"/>
    <property type="project" value="UniProtKB-EC"/>
</dbReference>
<dbReference type="InterPro" id="IPR020556">
    <property type="entry name" value="Amidase_CS"/>
</dbReference>
<reference evidence="8 9" key="1">
    <citation type="journal article" date="2016" name="Genome Biol. Evol.">
        <title>Draft genome sequence of an aflatoxigenic Aspergillus species, A. bombycis.</title>
        <authorList>
            <person name="Moore G.G."/>
            <person name="Mack B.M."/>
            <person name="Beltz S.B."/>
            <person name="Gilbert M.K."/>
        </authorList>
    </citation>
    <scope>NUCLEOTIDE SEQUENCE [LARGE SCALE GENOMIC DNA]</scope>
    <source>
        <strain evidence="9">NRRL 26010</strain>
    </source>
</reference>
<feature type="active site" description="Charge relay system" evidence="5">
    <location>
        <position position="214"/>
    </location>
</feature>
<evidence type="ECO:0000256" key="3">
    <source>
        <dbReference type="ARBA" id="ARBA00012922"/>
    </source>
</evidence>
<evidence type="ECO:0000256" key="4">
    <source>
        <dbReference type="ARBA" id="ARBA00022801"/>
    </source>
</evidence>
<dbReference type="PROSITE" id="PS00571">
    <property type="entry name" value="AMIDASES"/>
    <property type="match status" value="1"/>
</dbReference>
<comment type="similarity">
    <text evidence="2">Belongs to the amidase family.</text>
</comment>
<feature type="binding site" evidence="6">
    <location>
        <position position="188"/>
    </location>
    <ligand>
        <name>substrate</name>
    </ligand>
</feature>
<dbReference type="PANTHER" id="PTHR46072">
    <property type="entry name" value="AMIDASE-RELATED-RELATED"/>
    <property type="match status" value="1"/>
</dbReference>
<sequence>MTIQSWHEKALTKQATAASKIPPEWRLPASIQSQLTSDPNLNCLDIPAQTGLLTARELSITTTEDATALLAKIANQEYTAVEVTTAFSKRAAIAQQLTSCLTETFFDVALARAKALDEHLATTGKTIGPLHGLPISLKDCFNLTGIPSTLGFVSFIDKPAPTTNSALVDILLAAGAVLYVKTNIPQTLMTAESHNNIFGRVLNPHRMNLAAGGSSGGEGALVALRGSLLGVGTDIGGSIRIPALCCGVIGFKPSGGRVPFAGQTSAARPGLTGIAPVAGPLCHSVRDADLFFKVVADSHPEDVDDQVHGLPWSIPTEPLKSSLTIGLLPEDPSRPYHPNIQRTLSTATQKLAAAGHQIIDLTGKCPSVKEISDIAMQFFQMDPDRIPLGHLAASEEPWVPSLKYTYDPNGAGPEPTLRQLYDLNVQKADASAAIRKVFLDNELDVILAPGHQSCAPVHDTFGLPIYTMLANLVDYPACILPFGTADEAADADFVRDIEYVPKYIPKEVEGAPCHIQLIGRRLKDELLVQHSKVVEGVLKGK</sequence>
<dbReference type="PIRSF" id="PIRSF001221">
    <property type="entry name" value="Amidase_fungi"/>
    <property type="match status" value="1"/>
</dbReference>
<gene>
    <name evidence="8" type="ORF">ABOM_004615</name>
</gene>
<evidence type="ECO:0000256" key="6">
    <source>
        <dbReference type="PIRSR" id="PIRSR001221-2"/>
    </source>
</evidence>
<feature type="binding site" evidence="6">
    <location>
        <position position="214"/>
    </location>
    <ligand>
        <name>substrate</name>
    </ligand>
</feature>
<feature type="active site" description="Acyl-ester intermediate" evidence="5">
    <location>
        <position position="238"/>
    </location>
</feature>
<evidence type="ECO:0000259" key="7">
    <source>
        <dbReference type="Pfam" id="PF01425"/>
    </source>
</evidence>
<evidence type="ECO:0000256" key="1">
    <source>
        <dbReference type="ARBA" id="ARBA00001311"/>
    </source>
</evidence>
<dbReference type="InterPro" id="IPR023631">
    <property type="entry name" value="Amidase_dom"/>
</dbReference>
<proteinExistence type="inferred from homology"/>
<dbReference type="PANTHER" id="PTHR46072:SF5">
    <property type="entry name" value="GENERAL AMIDASE-C"/>
    <property type="match status" value="1"/>
</dbReference>
<evidence type="ECO:0000313" key="8">
    <source>
        <dbReference type="EMBL" id="OGM46448.1"/>
    </source>
</evidence>
<dbReference type="STRING" id="109264.A0A1F8A572"/>
<evidence type="ECO:0000256" key="5">
    <source>
        <dbReference type="PIRSR" id="PIRSR001221-1"/>
    </source>
</evidence>
<dbReference type="Proteomes" id="UP000179179">
    <property type="component" value="Unassembled WGS sequence"/>
</dbReference>
<dbReference type="InterPro" id="IPR036928">
    <property type="entry name" value="AS_sf"/>
</dbReference>
<feature type="active site" description="Charge relay system" evidence="5">
    <location>
        <position position="138"/>
    </location>
</feature>